<feature type="non-terminal residue" evidence="1">
    <location>
        <position position="1"/>
    </location>
</feature>
<sequence length="231" mass="26436">LPSFSSLPLLSTAGPTTYSDDRNRVRNRVRIRIRISSRIRVQAGNSSYDSRYNNSRYNNRNNSSIRTYLRPYRTYAPYSRHLEQIVPIRPKARHNALSHSGAIARSSQRSARCTYSGHSTRLISAQGSRHIDRRAVLIAVIALDQSDRRAVPIAVIAPDLDGRTKFIISFNFITSSIQLPLLPSILLQSSQNHHHPSDPGYQQTFNQLFTAFLFLHRPTKYLIRFHFSDAF</sequence>
<dbReference type="EMBL" id="LKCN02000012">
    <property type="protein sequence ID" value="RCI10458.1"/>
    <property type="molecule type" value="Genomic_DNA"/>
</dbReference>
<protein>
    <submittedName>
        <fullName evidence="1">Uncharacterized protein</fullName>
    </submittedName>
</protein>
<reference evidence="1 2" key="1">
    <citation type="journal article" date="2015" name="BMC Genomics">
        <title>Insights from the genome of Ophiocordyceps polyrhachis-furcata to pathogenicity and host specificity in insect fungi.</title>
        <authorList>
            <person name="Wichadakul D."/>
            <person name="Kobmoo N."/>
            <person name="Ingsriswang S."/>
            <person name="Tangphatsornruang S."/>
            <person name="Chantasingh D."/>
            <person name="Luangsa-ard J.J."/>
            <person name="Eurwilaichitr L."/>
        </authorList>
    </citation>
    <scope>NUCLEOTIDE SEQUENCE [LARGE SCALE GENOMIC DNA]</scope>
    <source>
        <strain evidence="1 2">BCC 54312</strain>
    </source>
</reference>
<keyword evidence="2" id="KW-1185">Reference proteome</keyword>
<feature type="non-terminal residue" evidence="1">
    <location>
        <position position="231"/>
    </location>
</feature>
<evidence type="ECO:0000313" key="1">
    <source>
        <dbReference type="EMBL" id="RCI10458.1"/>
    </source>
</evidence>
<accession>A0A367L7Q6</accession>
<proteinExistence type="predicted"/>
<evidence type="ECO:0000313" key="2">
    <source>
        <dbReference type="Proteomes" id="UP000253664"/>
    </source>
</evidence>
<dbReference type="Proteomes" id="UP000253664">
    <property type="component" value="Unassembled WGS sequence"/>
</dbReference>
<dbReference type="AlphaFoldDB" id="A0A367L7Q6"/>
<comment type="caution">
    <text evidence="1">The sequence shown here is derived from an EMBL/GenBank/DDBJ whole genome shotgun (WGS) entry which is preliminary data.</text>
</comment>
<organism evidence="1 2">
    <name type="scientific">Ophiocordyceps polyrhachis-furcata BCC 54312</name>
    <dbReference type="NCBI Taxonomy" id="1330021"/>
    <lineage>
        <taxon>Eukaryota</taxon>
        <taxon>Fungi</taxon>
        <taxon>Dikarya</taxon>
        <taxon>Ascomycota</taxon>
        <taxon>Pezizomycotina</taxon>
        <taxon>Sordariomycetes</taxon>
        <taxon>Hypocreomycetidae</taxon>
        <taxon>Hypocreales</taxon>
        <taxon>Ophiocordycipitaceae</taxon>
        <taxon>Ophiocordyceps</taxon>
    </lineage>
</organism>
<gene>
    <name evidence="1" type="ORF">L249_4479</name>
</gene>
<name>A0A367L7Q6_9HYPO</name>